<proteinExistence type="predicted"/>
<comment type="caution">
    <text evidence="1">The sequence shown here is derived from an EMBL/GenBank/DDBJ whole genome shotgun (WGS) entry which is preliminary data.</text>
</comment>
<sequence length="18" mass="2033">MSDVREVLFQAVLGKNVQ</sequence>
<dbReference type="EMBL" id="BDIP01005526">
    <property type="protein sequence ID" value="GCA63922.1"/>
    <property type="molecule type" value="Genomic_DNA"/>
</dbReference>
<name>A0A391P7M3_9EUKA</name>
<evidence type="ECO:0000313" key="2">
    <source>
        <dbReference type="Proteomes" id="UP000265618"/>
    </source>
</evidence>
<gene>
    <name evidence="1" type="ORF">KIPB_012470</name>
</gene>
<organism evidence="1 2">
    <name type="scientific">Kipferlia bialata</name>
    <dbReference type="NCBI Taxonomy" id="797122"/>
    <lineage>
        <taxon>Eukaryota</taxon>
        <taxon>Metamonada</taxon>
        <taxon>Carpediemonas-like organisms</taxon>
        <taxon>Kipferlia</taxon>
    </lineage>
</organism>
<accession>A0A391P7M3</accession>
<protein>
    <submittedName>
        <fullName evidence="1">Uncharacterized protein</fullName>
    </submittedName>
</protein>
<reference evidence="1 2" key="1">
    <citation type="journal article" date="2018" name="PLoS ONE">
        <title>The draft genome of Kipferlia bialata reveals reductive genome evolution in fornicate parasites.</title>
        <authorList>
            <person name="Tanifuji G."/>
            <person name="Takabayashi S."/>
            <person name="Kume K."/>
            <person name="Takagi M."/>
            <person name="Nakayama T."/>
            <person name="Kamikawa R."/>
            <person name="Inagaki Y."/>
            <person name="Hashimoto T."/>
        </authorList>
    </citation>
    <scope>NUCLEOTIDE SEQUENCE [LARGE SCALE GENOMIC DNA]</scope>
    <source>
        <strain evidence="1">NY0173</strain>
    </source>
</reference>
<dbReference type="Proteomes" id="UP000265618">
    <property type="component" value="Unassembled WGS sequence"/>
</dbReference>
<evidence type="ECO:0000313" key="1">
    <source>
        <dbReference type="EMBL" id="GCA63922.1"/>
    </source>
</evidence>
<feature type="non-terminal residue" evidence="1">
    <location>
        <position position="18"/>
    </location>
</feature>
<dbReference type="AlphaFoldDB" id="A0A391P7M3"/>
<keyword evidence="2" id="KW-1185">Reference proteome</keyword>